<reference evidence="4 5" key="1">
    <citation type="journal article" date="2019" name="Int. J. Syst. Evol. Microbiol.">
        <title>The Global Catalogue of Microorganisms (GCM) 10K type strain sequencing project: providing services to taxonomists for standard genome sequencing and annotation.</title>
        <authorList>
            <consortium name="The Broad Institute Genomics Platform"/>
            <consortium name="The Broad Institute Genome Sequencing Center for Infectious Disease"/>
            <person name="Wu L."/>
            <person name="Ma J."/>
        </authorList>
    </citation>
    <scope>NUCLEOTIDE SEQUENCE [LARGE SCALE GENOMIC DNA]</scope>
    <source>
        <strain evidence="4 5">JCM 15921</strain>
    </source>
</reference>
<comment type="caution">
    <text evidence="4">The sequence shown here is derived from an EMBL/GenBank/DDBJ whole genome shotgun (WGS) entry which is preliminary data.</text>
</comment>
<dbReference type="CDD" id="cd02440">
    <property type="entry name" value="AdoMet_MTases"/>
    <property type="match status" value="1"/>
</dbReference>
<keyword evidence="5" id="KW-1185">Reference proteome</keyword>
<dbReference type="PANTHER" id="PTHR43464">
    <property type="entry name" value="METHYLTRANSFERASE"/>
    <property type="match status" value="1"/>
</dbReference>
<keyword evidence="2" id="KW-0808">Transferase</keyword>
<gene>
    <name evidence="4" type="ORF">GCM10009825_34950</name>
</gene>
<dbReference type="NCBIfam" id="NF004851">
    <property type="entry name" value="PRK06202.1"/>
    <property type="match status" value="1"/>
</dbReference>
<evidence type="ECO:0000313" key="4">
    <source>
        <dbReference type="EMBL" id="GAA2143992.1"/>
    </source>
</evidence>
<dbReference type="PANTHER" id="PTHR43464:SF19">
    <property type="entry name" value="UBIQUINONE BIOSYNTHESIS O-METHYLTRANSFERASE, MITOCHONDRIAL"/>
    <property type="match status" value="1"/>
</dbReference>
<sequence length="249" mass="27120">MRLFTTDRLRSVLLRDRASDAVEEMDLPGCDPGRLERTYAQFALVNRAVAGWRGIYRRRVRPRLTPDTPMTLLDIGCGGGDVPVLLSRWAGRDGLRLDITAIDPDPRASLFATDRHASAGITFRQAAAAELVAEGRRYDFVVSNHVLHHLDGLPGFLAESARLSRGTVIHNDIRRSPAAYALFGAASWVFTGSYIRQDGLTSIRRSFTAAELTAAAPPGWTVARHAPFRNLLLLDTADAGHPEGPPAGG</sequence>
<name>A0ABN2ZLH2_9MICC</name>
<evidence type="ECO:0000256" key="2">
    <source>
        <dbReference type="ARBA" id="ARBA00022679"/>
    </source>
</evidence>
<dbReference type="GO" id="GO:0008168">
    <property type="term" value="F:methyltransferase activity"/>
    <property type="evidence" value="ECO:0007669"/>
    <property type="project" value="UniProtKB-KW"/>
</dbReference>
<protein>
    <submittedName>
        <fullName evidence="4">Class I SAM-dependent methyltransferase</fullName>
    </submittedName>
</protein>
<evidence type="ECO:0000256" key="3">
    <source>
        <dbReference type="ARBA" id="ARBA00022691"/>
    </source>
</evidence>
<proteinExistence type="predicted"/>
<dbReference type="Proteomes" id="UP001500102">
    <property type="component" value="Unassembled WGS sequence"/>
</dbReference>
<evidence type="ECO:0000256" key="1">
    <source>
        <dbReference type="ARBA" id="ARBA00022603"/>
    </source>
</evidence>
<dbReference type="SUPFAM" id="SSF53335">
    <property type="entry name" value="S-adenosyl-L-methionine-dependent methyltransferases"/>
    <property type="match status" value="1"/>
</dbReference>
<organism evidence="4 5">
    <name type="scientific">Arthrobacter humicola</name>
    <dbReference type="NCBI Taxonomy" id="409291"/>
    <lineage>
        <taxon>Bacteria</taxon>
        <taxon>Bacillati</taxon>
        <taxon>Actinomycetota</taxon>
        <taxon>Actinomycetes</taxon>
        <taxon>Micrococcales</taxon>
        <taxon>Micrococcaceae</taxon>
        <taxon>Arthrobacter</taxon>
    </lineage>
</organism>
<dbReference type="Pfam" id="PF13489">
    <property type="entry name" value="Methyltransf_23"/>
    <property type="match status" value="1"/>
</dbReference>
<evidence type="ECO:0000313" key="5">
    <source>
        <dbReference type="Proteomes" id="UP001500102"/>
    </source>
</evidence>
<dbReference type="GO" id="GO:0032259">
    <property type="term" value="P:methylation"/>
    <property type="evidence" value="ECO:0007669"/>
    <property type="project" value="UniProtKB-KW"/>
</dbReference>
<keyword evidence="1 4" id="KW-0489">Methyltransferase</keyword>
<dbReference type="InterPro" id="IPR029063">
    <property type="entry name" value="SAM-dependent_MTases_sf"/>
</dbReference>
<dbReference type="EMBL" id="BAAAQB010000041">
    <property type="protein sequence ID" value="GAA2143992.1"/>
    <property type="molecule type" value="Genomic_DNA"/>
</dbReference>
<dbReference type="Gene3D" id="3.40.50.150">
    <property type="entry name" value="Vaccinia Virus protein VP39"/>
    <property type="match status" value="1"/>
</dbReference>
<accession>A0ABN2ZLH2</accession>
<keyword evidence="3" id="KW-0949">S-adenosyl-L-methionine</keyword>